<proteinExistence type="predicted"/>
<sequence length="257" mass="29147">MCMEFTQFKNLDLSNWEPKEGWTKKAFLELFKDLRQRIDFNIQKKVKAIELEIEKLGSLKAEVAALPPEFDSISYVEFIRNQDCVTINRSDVIKRSRMEWEDAIRTRTGKKPRRVLRPSTSKKNTTSTVRFQAIKEDVDEAVASTLPKSQSSRSRLGTGKRVQNTTALSSTPINPKAEVFAIPSTTRMATRTRGVVSRSKVRIFRPQDKIVSSRGSILVNPFALAESGLGYEPTASDIQMLRKLSKTVQAYLDSVKK</sequence>
<dbReference type="AlphaFoldDB" id="A0AAV2TLD5"/>
<comment type="caution">
    <text evidence="2">The sequence shown here is derived from an EMBL/GenBank/DDBJ whole genome shotgun (WGS) entry which is preliminary data.</text>
</comment>
<evidence type="ECO:0000313" key="3">
    <source>
        <dbReference type="Proteomes" id="UP001497525"/>
    </source>
</evidence>
<feature type="compositionally biased region" description="Polar residues" evidence="1">
    <location>
        <begin position="146"/>
        <end position="165"/>
    </location>
</feature>
<reference evidence="2" key="1">
    <citation type="submission" date="2024-06" db="EMBL/GenBank/DDBJ databases">
        <authorList>
            <person name="Liu X."/>
            <person name="Lenzi L."/>
            <person name="Haldenby T S."/>
            <person name="Uol C."/>
        </authorList>
    </citation>
    <scope>NUCLEOTIDE SEQUENCE</scope>
</reference>
<evidence type="ECO:0008006" key="4">
    <source>
        <dbReference type="Google" id="ProtNLM"/>
    </source>
</evidence>
<organism evidence="2 3">
    <name type="scientific">Calicophoron daubneyi</name>
    <name type="common">Rumen fluke</name>
    <name type="synonym">Paramphistomum daubneyi</name>
    <dbReference type="NCBI Taxonomy" id="300641"/>
    <lineage>
        <taxon>Eukaryota</taxon>
        <taxon>Metazoa</taxon>
        <taxon>Spiralia</taxon>
        <taxon>Lophotrochozoa</taxon>
        <taxon>Platyhelminthes</taxon>
        <taxon>Trematoda</taxon>
        <taxon>Digenea</taxon>
        <taxon>Plagiorchiida</taxon>
        <taxon>Pronocephalata</taxon>
        <taxon>Paramphistomoidea</taxon>
        <taxon>Paramphistomidae</taxon>
        <taxon>Calicophoron</taxon>
    </lineage>
</organism>
<dbReference type="EMBL" id="CAXLJL010000356">
    <property type="protein sequence ID" value="CAL5136826.1"/>
    <property type="molecule type" value="Genomic_DNA"/>
</dbReference>
<accession>A0AAV2TLD5</accession>
<evidence type="ECO:0000313" key="2">
    <source>
        <dbReference type="EMBL" id="CAL5136826.1"/>
    </source>
</evidence>
<gene>
    <name evidence="2" type="ORF">CDAUBV1_LOCUS11128</name>
</gene>
<feature type="region of interest" description="Disordered" evidence="1">
    <location>
        <begin position="145"/>
        <end position="165"/>
    </location>
</feature>
<dbReference type="Proteomes" id="UP001497525">
    <property type="component" value="Unassembled WGS sequence"/>
</dbReference>
<protein>
    <recommendedName>
        <fullName evidence="4">Borealin</fullName>
    </recommendedName>
</protein>
<evidence type="ECO:0000256" key="1">
    <source>
        <dbReference type="SAM" id="MobiDB-lite"/>
    </source>
</evidence>
<name>A0AAV2TLD5_CALDB</name>